<dbReference type="Proteomes" id="UP001527202">
    <property type="component" value="Unassembled WGS sequence"/>
</dbReference>
<dbReference type="RefSeq" id="WP_042229652.1">
    <property type="nucleotide sequence ID" value="NZ_CP026520.1"/>
</dbReference>
<evidence type="ECO:0000313" key="1">
    <source>
        <dbReference type="EMBL" id="MCY9595537.1"/>
    </source>
</evidence>
<dbReference type="AlphaFoldDB" id="A0A410WSI5"/>
<dbReference type="KEGG" id="pchi:PC41400_06350"/>
<sequence>MKETTSKFLIATAVLVSPAMGTALDVSAGQPAVIQTYSALADVQQDRAVSASEDTYASLQTAKKASDLRLQEPGEYTVSGVSSLCVKCVA</sequence>
<dbReference type="Proteomes" id="UP000288943">
    <property type="component" value="Chromosome"/>
</dbReference>
<reference evidence="2 3" key="1">
    <citation type="submission" date="2018-01" db="EMBL/GenBank/DDBJ databases">
        <title>The whole genome sequencing and assembly of Paenibacillus chitinolyticus KCCM 41400 strain.</title>
        <authorList>
            <person name="Kim J.-Y."/>
            <person name="Park M.-K."/>
            <person name="Lee Y.-J."/>
            <person name="Yi H."/>
            <person name="Bahn Y.-S."/>
            <person name="Kim J.F."/>
            <person name="Lee D.-W."/>
        </authorList>
    </citation>
    <scope>NUCLEOTIDE SEQUENCE [LARGE SCALE GENOMIC DNA]</scope>
    <source>
        <strain evidence="2 3">KCCM 41400</strain>
    </source>
</reference>
<keyword evidence="4" id="KW-1185">Reference proteome</keyword>
<dbReference type="EMBL" id="CP026520">
    <property type="protein sequence ID" value="QAV17304.1"/>
    <property type="molecule type" value="Genomic_DNA"/>
</dbReference>
<protein>
    <submittedName>
        <fullName evidence="2">Uncharacterized protein</fullName>
    </submittedName>
</protein>
<dbReference type="OrthoDB" id="2659440at2"/>
<organism evidence="2 3">
    <name type="scientific">Paenibacillus chitinolyticus</name>
    <dbReference type="NCBI Taxonomy" id="79263"/>
    <lineage>
        <taxon>Bacteria</taxon>
        <taxon>Bacillati</taxon>
        <taxon>Bacillota</taxon>
        <taxon>Bacilli</taxon>
        <taxon>Bacillales</taxon>
        <taxon>Paenibacillaceae</taxon>
        <taxon>Paenibacillus</taxon>
    </lineage>
</organism>
<evidence type="ECO:0000313" key="3">
    <source>
        <dbReference type="Proteomes" id="UP000288943"/>
    </source>
</evidence>
<proteinExistence type="predicted"/>
<evidence type="ECO:0000313" key="2">
    <source>
        <dbReference type="EMBL" id="QAV17304.1"/>
    </source>
</evidence>
<accession>A0A410WSI5</accession>
<gene>
    <name evidence="1" type="ORF">M5X16_07125</name>
    <name evidence="2" type="ORF">PC41400_06350</name>
</gene>
<dbReference type="EMBL" id="JAMDMJ010000008">
    <property type="protein sequence ID" value="MCY9595537.1"/>
    <property type="molecule type" value="Genomic_DNA"/>
</dbReference>
<reference evidence="1 4" key="2">
    <citation type="submission" date="2022-05" db="EMBL/GenBank/DDBJ databases">
        <title>Genome Sequencing of Bee-Associated Microbes.</title>
        <authorList>
            <person name="Dunlap C."/>
        </authorList>
    </citation>
    <scope>NUCLEOTIDE SEQUENCE [LARGE SCALE GENOMIC DNA]</scope>
    <source>
        <strain evidence="1 4">NRRL B-23120</strain>
    </source>
</reference>
<evidence type="ECO:0000313" key="4">
    <source>
        <dbReference type="Proteomes" id="UP001527202"/>
    </source>
</evidence>
<name>A0A410WSI5_9BACL</name>
<dbReference type="GeneID" id="95374438"/>